<dbReference type="InterPro" id="IPR019734">
    <property type="entry name" value="TPR_rpt"/>
</dbReference>
<reference evidence="2" key="1">
    <citation type="journal article" date="2021" name="Microb. Physiol.">
        <title>Proteogenomic Insights into the Physiology of Marine, Sulfate-Reducing, Filamentous Desulfonema limicola and Desulfonema magnum.</title>
        <authorList>
            <person name="Schnaars V."/>
            <person name="Wohlbrand L."/>
            <person name="Scheve S."/>
            <person name="Hinrichs C."/>
            <person name="Reinhardt R."/>
            <person name="Rabus R."/>
        </authorList>
    </citation>
    <scope>NUCLEOTIDE SEQUENCE</scope>
    <source>
        <strain evidence="2">4be13</strain>
    </source>
</reference>
<dbReference type="EMBL" id="CP061800">
    <property type="protein sequence ID" value="QTA91143.1"/>
    <property type="molecule type" value="Genomic_DNA"/>
</dbReference>
<dbReference type="PROSITE" id="PS50005">
    <property type="entry name" value="TPR"/>
    <property type="match status" value="1"/>
</dbReference>
<dbReference type="Proteomes" id="UP000663722">
    <property type="component" value="Chromosome"/>
</dbReference>
<dbReference type="SUPFAM" id="SSF52091">
    <property type="entry name" value="SpoIIaa-like"/>
    <property type="match status" value="1"/>
</dbReference>
<dbReference type="AlphaFoldDB" id="A0A975BTH3"/>
<evidence type="ECO:0000256" key="1">
    <source>
        <dbReference type="PROSITE-ProRule" id="PRU00339"/>
    </source>
</evidence>
<name>A0A975BTH3_9BACT</name>
<organism evidence="2 3">
    <name type="scientific">Desulfonema magnum</name>
    <dbReference type="NCBI Taxonomy" id="45655"/>
    <lineage>
        <taxon>Bacteria</taxon>
        <taxon>Pseudomonadati</taxon>
        <taxon>Thermodesulfobacteriota</taxon>
        <taxon>Desulfobacteria</taxon>
        <taxon>Desulfobacterales</taxon>
        <taxon>Desulfococcaceae</taxon>
        <taxon>Desulfonema</taxon>
    </lineage>
</organism>
<dbReference type="KEGG" id="dmm:dnm_072080"/>
<sequence>MNLEGDGYTITYKDNIITIFGKLSLMLEDYEELEDFFEEVIRTEPSEITLDIRNLEYLNSSGIKTICVSLILEADDIEDIQMKILCSNQYTWQKETIPTFEDLMDDMEIVFE</sequence>
<proteinExistence type="predicted"/>
<accession>A0A975BTH3</accession>
<gene>
    <name evidence="2" type="ORF">dnm_072080</name>
</gene>
<keyword evidence="1" id="KW-0802">TPR repeat</keyword>
<feature type="repeat" description="TPR" evidence="1">
    <location>
        <begin position="14"/>
        <end position="47"/>
    </location>
</feature>
<keyword evidence="3" id="KW-1185">Reference proteome</keyword>
<evidence type="ECO:0000313" key="2">
    <source>
        <dbReference type="EMBL" id="QTA91143.1"/>
    </source>
</evidence>
<dbReference type="Gene3D" id="3.30.750.24">
    <property type="entry name" value="STAS domain"/>
    <property type="match status" value="1"/>
</dbReference>
<dbReference type="RefSeq" id="WP_207679038.1">
    <property type="nucleotide sequence ID" value="NZ_CP061800.1"/>
</dbReference>
<protein>
    <submittedName>
        <fullName evidence="2">STAS domain-containing protein</fullName>
    </submittedName>
</protein>
<evidence type="ECO:0000313" key="3">
    <source>
        <dbReference type="Proteomes" id="UP000663722"/>
    </source>
</evidence>
<dbReference type="InterPro" id="IPR036513">
    <property type="entry name" value="STAS_dom_sf"/>
</dbReference>